<dbReference type="OrthoDB" id="37537at2759"/>
<protein>
    <submittedName>
        <fullName evidence="1">9124_t:CDS:1</fullName>
    </submittedName>
</protein>
<dbReference type="AlphaFoldDB" id="A0A9N9KEN0"/>
<comment type="caution">
    <text evidence="1">The sequence shown here is derived from an EMBL/GenBank/DDBJ whole genome shotgun (WGS) entry which is preliminary data.</text>
</comment>
<dbReference type="InterPro" id="IPR036812">
    <property type="entry name" value="NAD(P)_OxRdtase_dom_sf"/>
</dbReference>
<proteinExistence type="predicted"/>
<dbReference type="Gene3D" id="3.20.20.100">
    <property type="entry name" value="NADP-dependent oxidoreductase domain"/>
    <property type="match status" value="1"/>
</dbReference>
<reference evidence="1" key="1">
    <citation type="submission" date="2021-06" db="EMBL/GenBank/DDBJ databases">
        <authorList>
            <person name="Kallberg Y."/>
            <person name="Tangrot J."/>
            <person name="Rosling A."/>
        </authorList>
    </citation>
    <scope>NUCLEOTIDE SEQUENCE</scope>
    <source>
        <strain evidence="1">FL966</strain>
    </source>
</reference>
<organism evidence="1 2">
    <name type="scientific">Cetraspora pellucida</name>
    <dbReference type="NCBI Taxonomy" id="1433469"/>
    <lineage>
        <taxon>Eukaryota</taxon>
        <taxon>Fungi</taxon>
        <taxon>Fungi incertae sedis</taxon>
        <taxon>Mucoromycota</taxon>
        <taxon>Glomeromycotina</taxon>
        <taxon>Glomeromycetes</taxon>
        <taxon>Diversisporales</taxon>
        <taxon>Gigasporaceae</taxon>
        <taxon>Cetraspora</taxon>
    </lineage>
</organism>
<dbReference type="EMBL" id="CAJVQA010054238">
    <property type="protein sequence ID" value="CAG8824366.1"/>
    <property type="molecule type" value="Genomic_DNA"/>
</dbReference>
<accession>A0A9N9KEN0</accession>
<dbReference type="SUPFAM" id="SSF51430">
    <property type="entry name" value="NAD(P)-linked oxidoreductase"/>
    <property type="match status" value="1"/>
</dbReference>
<gene>
    <name evidence="1" type="ORF">CPELLU_LOCUS19985</name>
</gene>
<keyword evidence="2" id="KW-1185">Reference proteome</keyword>
<sequence length="63" mass="6870">MSVLRELGKTGAKIPVIGLGCMGMSEFYGSSDEAENLKVLNRSIDLGCIFWDTAVSIIFDRIT</sequence>
<evidence type="ECO:0000313" key="1">
    <source>
        <dbReference type="EMBL" id="CAG8824366.1"/>
    </source>
</evidence>
<evidence type="ECO:0000313" key="2">
    <source>
        <dbReference type="Proteomes" id="UP000789759"/>
    </source>
</evidence>
<name>A0A9N9KEN0_9GLOM</name>
<dbReference type="Proteomes" id="UP000789759">
    <property type="component" value="Unassembled WGS sequence"/>
</dbReference>